<dbReference type="Proteomes" id="UP000440096">
    <property type="component" value="Unassembled WGS sequence"/>
</dbReference>
<gene>
    <name evidence="3" type="ORF">GKO32_37605</name>
</gene>
<dbReference type="InterPro" id="IPR014729">
    <property type="entry name" value="Rossmann-like_a/b/a_fold"/>
</dbReference>
<dbReference type="SUPFAM" id="SSF52402">
    <property type="entry name" value="Adenine nucleotide alpha hydrolases-like"/>
    <property type="match status" value="2"/>
</dbReference>
<proteinExistence type="inferred from homology"/>
<dbReference type="EMBL" id="WMBA01000128">
    <property type="protein sequence ID" value="MTD59658.1"/>
    <property type="molecule type" value="Genomic_DNA"/>
</dbReference>
<dbReference type="AlphaFoldDB" id="A0A6N7ZD42"/>
<feature type="domain" description="UspA" evidence="2">
    <location>
        <begin position="158"/>
        <end position="267"/>
    </location>
</feature>
<comment type="caution">
    <text evidence="3">The sequence shown here is derived from an EMBL/GenBank/DDBJ whole genome shotgun (WGS) entry which is preliminary data.</text>
</comment>
<comment type="similarity">
    <text evidence="1">Belongs to the universal stress protein A family.</text>
</comment>
<feature type="domain" description="UspA" evidence="2">
    <location>
        <begin position="8"/>
        <end position="144"/>
    </location>
</feature>
<dbReference type="PANTHER" id="PTHR46268:SF6">
    <property type="entry name" value="UNIVERSAL STRESS PROTEIN UP12"/>
    <property type="match status" value="1"/>
</dbReference>
<dbReference type="RefSeq" id="WP_154761681.1">
    <property type="nucleotide sequence ID" value="NZ_WMBA01000128.1"/>
</dbReference>
<keyword evidence="4" id="KW-1185">Reference proteome</keyword>
<evidence type="ECO:0000313" key="4">
    <source>
        <dbReference type="Proteomes" id="UP000440096"/>
    </source>
</evidence>
<name>A0A6N7ZD42_9PSEU</name>
<evidence type="ECO:0000256" key="1">
    <source>
        <dbReference type="ARBA" id="ARBA00008791"/>
    </source>
</evidence>
<accession>A0A6N7ZD42</accession>
<dbReference type="Pfam" id="PF00582">
    <property type="entry name" value="Usp"/>
    <property type="match status" value="2"/>
</dbReference>
<protein>
    <submittedName>
        <fullName evidence="3">Universal stress protein</fullName>
    </submittedName>
</protein>
<feature type="non-terminal residue" evidence="3">
    <location>
        <position position="267"/>
    </location>
</feature>
<dbReference type="InterPro" id="IPR006016">
    <property type="entry name" value="UspA"/>
</dbReference>
<organism evidence="3 4">
    <name type="scientific">Amycolatopsis pithecellobii</name>
    <dbReference type="NCBI Taxonomy" id="664692"/>
    <lineage>
        <taxon>Bacteria</taxon>
        <taxon>Bacillati</taxon>
        <taxon>Actinomycetota</taxon>
        <taxon>Actinomycetes</taxon>
        <taxon>Pseudonocardiales</taxon>
        <taxon>Pseudonocardiaceae</taxon>
        <taxon>Amycolatopsis</taxon>
    </lineage>
</organism>
<reference evidence="3 4" key="1">
    <citation type="submission" date="2019-11" db="EMBL/GenBank/DDBJ databases">
        <title>Draft genome of Amycolatopsis RM579.</title>
        <authorList>
            <person name="Duangmal K."/>
            <person name="Mingma R."/>
        </authorList>
    </citation>
    <scope>NUCLEOTIDE SEQUENCE [LARGE SCALE GENOMIC DNA]</scope>
    <source>
        <strain evidence="3 4">RM579</strain>
    </source>
</reference>
<evidence type="ECO:0000313" key="3">
    <source>
        <dbReference type="EMBL" id="MTD59658.1"/>
    </source>
</evidence>
<evidence type="ECO:0000259" key="2">
    <source>
        <dbReference type="Pfam" id="PF00582"/>
    </source>
</evidence>
<sequence length="267" mass="28803">MRNDTGVLVVGVDDSPGMPDTVRWAAADAARRHRRLRLVHATDELSVDHPDGWSTSEDLRAVLRMRGERLLHAARDAAWEAAPGVDVEVELSHDGPAAALLDPARSAALLVLGARELRPLGRILGGSLSVTLAAHAGCPVALVRPHVAEETPPSDGPVVLGVDASPASEEAVAFAFDEASWRNAALIAVHAWDDSFLVKIFEETRWTLDESAIETRETEVLAERLAGWQEKYPDVPVQRVITRGRPATALLDLADRAQLLVVGSRGR</sequence>
<dbReference type="OrthoDB" id="3404132at2"/>
<dbReference type="Gene3D" id="3.40.50.620">
    <property type="entry name" value="HUPs"/>
    <property type="match status" value="2"/>
</dbReference>
<dbReference type="PANTHER" id="PTHR46268">
    <property type="entry name" value="STRESS RESPONSE PROTEIN NHAX"/>
    <property type="match status" value="1"/>
</dbReference>